<evidence type="ECO:0000313" key="1">
    <source>
        <dbReference type="EMBL" id="WAC13256.1"/>
    </source>
</evidence>
<organism evidence="1 2">
    <name type="scientific">Dyadobacter pollutisoli</name>
    <dbReference type="NCBI Taxonomy" id="2910158"/>
    <lineage>
        <taxon>Bacteria</taxon>
        <taxon>Pseudomonadati</taxon>
        <taxon>Bacteroidota</taxon>
        <taxon>Cytophagia</taxon>
        <taxon>Cytophagales</taxon>
        <taxon>Spirosomataceae</taxon>
        <taxon>Dyadobacter</taxon>
    </lineage>
</organism>
<keyword evidence="2" id="KW-1185">Reference proteome</keyword>
<dbReference type="AlphaFoldDB" id="A0A9E8NET3"/>
<dbReference type="KEGG" id="dpf:ON006_04685"/>
<evidence type="ECO:0000313" key="2">
    <source>
        <dbReference type="Proteomes" id="UP001164653"/>
    </source>
</evidence>
<dbReference type="Proteomes" id="UP001164653">
    <property type="component" value="Chromosome"/>
</dbReference>
<dbReference type="RefSeq" id="WP_244819631.1">
    <property type="nucleotide sequence ID" value="NZ_CP112998.1"/>
</dbReference>
<proteinExistence type="predicted"/>
<name>A0A9E8NET3_9BACT</name>
<dbReference type="EMBL" id="CP112998">
    <property type="protein sequence ID" value="WAC13256.1"/>
    <property type="molecule type" value="Genomic_DNA"/>
</dbReference>
<sequence>MINKTMLLAIWLALLQTACHGQRFKEWFRQNKTQKQYLLEQIAQLKIYLELTQKGYRIARQGLATIHQLKNGEFKLHKNRFDSLLTVNSSITSLDRLQQISDMHGSINQICEKLPAELAQCTGLADVQRKQVRTALDRLYQDCQVLIGGFLSVIRSGQLRMTDDERITRIQAIHQQFESNYIFAESLRRQVGLLCKQAAAQEDEMNHRQIIHGFN</sequence>
<gene>
    <name evidence="1" type="ORF">ON006_04685</name>
</gene>
<evidence type="ECO:0008006" key="3">
    <source>
        <dbReference type="Google" id="ProtNLM"/>
    </source>
</evidence>
<reference evidence="1" key="1">
    <citation type="submission" date="2022-11" db="EMBL/GenBank/DDBJ databases">
        <title>Dyadobacter pollutisoli sp. nov., isolated from plastic dumped soil.</title>
        <authorList>
            <person name="Kim J.M."/>
            <person name="Kim K.R."/>
            <person name="Lee J.K."/>
            <person name="Hao L."/>
            <person name="Jeon C.O."/>
        </authorList>
    </citation>
    <scope>NUCLEOTIDE SEQUENCE</scope>
    <source>
        <strain evidence="1">U1</strain>
    </source>
</reference>
<protein>
    <recommendedName>
        <fullName evidence="3">TerB family tellurite resistance protein</fullName>
    </recommendedName>
</protein>
<accession>A0A9E8NET3</accession>